<keyword evidence="3" id="KW-1185">Reference proteome</keyword>
<protein>
    <recommendedName>
        <fullName evidence="1">Endonuclease/exonuclease/phosphatase domain-containing protein</fullName>
    </recommendedName>
</protein>
<dbReference type="GO" id="GO:0003824">
    <property type="term" value="F:catalytic activity"/>
    <property type="evidence" value="ECO:0007669"/>
    <property type="project" value="InterPro"/>
</dbReference>
<name>A0A9P6T7I1_9BASI</name>
<dbReference type="AlphaFoldDB" id="A0A9P6T7I1"/>
<reference evidence="2" key="1">
    <citation type="submission" date="2013-11" db="EMBL/GenBank/DDBJ databases">
        <title>Genome sequence of the fusiform rust pathogen reveals effectors for host alternation and coevolution with pine.</title>
        <authorList>
            <consortium name="DOE Joint Genome Institute"/>
            <person name="Smith K."/>
            <person name="Pendleton A."/>
            <person name="Kubisiak T."/>
            <person name="Anderson C."/>
            <person name="Salamov A."/>
            <person name="Aerts A."/>
            <person name="Riley R."/>
            <person name="Clum A."/>
            <person name="Lindquist E."/>
            <person name="Ence D."/>
            <person name="Campbell M."/>
            <person name="Kronenberg Z."/>
            <person name="Feau N."/>
            <person name="Dhillon B."/>
            <person name="Hamelin R."/>
            <person name="Burleigh J."/>
            <person name="Smith J."/>
            <person name="Yandell M."/>
            <person name="Nelson C."/>
            <person name="Grigoriev I."/>
            <person name="Davis J."/>
        </authorList>
    </citation>
    <scope>NUCLEOTIDE SEQUENCE</scope>
    <source>
        <strain evidence="2">G11</strain>
    </source>
</reference>
<evidence type="ECO:0000313" key="2">
    <source>
        <dbReference type="EMBL" id="KAG0141951.1"/>
    </source>
</evidence>
<evidence type="ECO:0000313" key="3">
    <source>
        <dbReference type="Proteomes" id="UP000886653"/>
    </source>
</evidence>
<evidence type="ECO:0000259" key="1">
    <source>
        <dbReference type="Pfam" id="PF14529"/>
    </source>
</evidence>
<dbReference type="Pfam" id="PF14529">
    <property type="entry name" value="Exo_endo_phos_2"/>
    <property type="match status" value="1"/>
</dbReference>
<dbReference type="OrthoDB" id="4500858at2759"/>
<organism evidence="2 3">
    <name type="scientific">Cronartium quercuum f. sp. fusiforme G11</name>
    <dbReference type="NCBI Taxonomy" id="708437"/>
    <lineage>
        <taxon>Eukaryota</taxon>
        <taxon>Fungi</taxon>
        <taxon>Dikarya</taxon>
        <taxon>Basidiomycota</taxon>
        <taxon>Pucciniomycotina</taxon>
        <taxon>Pucciniomycetes</taxon>
        <taxon>Pucciniales</taxon>
        <taxon>Coleosporiaceae</taxon>
        <taxon>Cronartium</taxon>
    </lineage>
</organism>
<gene>
    <name evidence="2" type="ORF">CROQUDRAFT_98127</name>
</gene>
<dbReference type="InterPro" id="IPR036691">
    <property type="entry name" value="Endo/exonu/phosph_ase_sf"/>
</dbReference>
<dbReference type="SUPFAM" id="SSF56219">
    <property type="entry name" value="DNase I-like"/>
    <property type="match status" value="1"/>
</dbReference>
<dbReference type="InterPro" id="IPR005135">
    <property type="entry name" value="Endo/exonuclease/phosphatase"/>
</dbReference>
<dbReference type="EMBL" id="MU167365">
    <property type="protein sequence ID" value="KAG0141951.1"/>
    <property type="molecule type" value="Genomic_DNA"/>
</dbReference>
<feature type="domain" description="Endonuclease/exonuclease/phosphatase" evidence="1">
    <location>
        <begin position="19"/>
        <end position="100"/>
    </location>
</feature>
<comment type="caution">
    <text evidence="2">The sequence shown here is derived from an EMBL/GenBank/DDBJ whole genome shotgun (WGS) entry which is preliminary data.</text>
</comment>
<dbReference type="Gene3D" id="3.60.10.10">
    <property type="entry name" value="Endonuclease/exonuclease/phosphatase"/>
    <property type="match status" value="1"/>
</dbReference>
<sequence length="108" mass="12215">MSALKLNLNNHPKKPHHLTIISAYAPPKQSQKLNSLPPLLANSQHNQVLVRMDSNFHHALWNPPNYLNTHVEADNLIQMMAEAGLELCSEPHIPTFYPTSEVPWSCKC</sequence>
<accession>A0A9P6T7I1</accession>
<dbReference type="Proteomes" id="UP000886653">
    <property type="component" value="Unassembled WGS sequence"/>
</dbReference>
<proteinExistence type="predicted"/>